<sequence length="57" mass="6507">MDKRLLEILACPLCKGKLVYKQDAEELLCRFDKLAYPIQGGIPVMLADKARSLIEER</sequence>
<dbReference type="PANTHER" id="PTHR33505">
    <property type="entry name" value="ZGC:162634"/>
    <property type="match status" value="1"/>
</dbReference>
<keyword evidence="4" id="KW-1185">Reference proteome</keyword>
<dbReference type="Gene3D" id="2.20.25.10">
    <property type="match status" value="1"/>
</dbReference>
<dbReference type="PANTHER" id="PTHR33505:SF4">
    <property type="entry name" value="PROTEIN PREY, MITOCHONDRIAL"/>
    <property type="match status" value="1"/>
</dbReference>
<gene>
    <name evidence="2" type="ORF">CleRT_05600</name>
    <name evidence="3" type="ORF">CleRT_07040</name>
</gene>
<dbReference type="InterPro" id="IPR005651">
    <property type="entry name" value="Trm112-like"/>
</dbReference>
<evidence type="ECO:0000313" key="4">
    <source>
        <dbReference type="Proteomes" id="UP000063965"/>
    </source>
</evidence>
<evidence type="ECO:0000256" key="1">
    <source>
        <dbReference type="HAMAP-Rule" id="MF_01187"/>
    </source>
</evidence>
<comment type="similarity">
    <text evidence="1">Belongs to the UPF0434 family.</text>
</comment>
<reference evidence="3 4" key="1">
    <citation type="journal article" date="2015" name="Genome Biol. Evol.">
        <title>Distinctive Genome Reduction Rates Revealed by Genomic Analyses of Two Coxiella-Like Endosymbionts in Ticks.</title>
        <authorList>
            <person name="Gottlieb Y."/>
            <person name="Lalzar I."/>
            <person name="Klasson L."/>
        </authorList>
    </citation>
    <scope>NUCLEOTIDE SEQUENCE [LARGE SCALE GENOMIC DNA]</scope>
    <source>
        <strain evidence="3 4">CRt</strain>
    </source>
</reference>
<dbReference type="HAMAP" id="MF_01187">
    <property type="entry name" value="UPF0434"/>
    <property type="match status" value="1"/>
</dbReference>
<dbReference type="SUPFAM" id="SSF158997">
    <property type="entry name" value="Trm112p-like"/>
    <property type="match status" value="1"/>
</dbReference>
<name>A0ABM5UUA1_9COXI</name>
<dbReference type="EMBL" id="CP011126">
    <property type="protein sequence ID" value="AKQ33456.1"/>
    <property type="molecule type" value="Genomic_DNA"/>
</dbReference>
<dbReference type="RefSeq" id="WP_082160423.1">
    <property type="nucleotide sequence ID" value="NZ_CP011126.1"/>
</dbReference>
<organism evidence="3 4">
    <name type="scientific">Candidatus Coxiella mudrowiae</name>
    <dbReference type="NCBI Taxonomy" id="2054173"/>
    <lineage>
        <taxon>Bacteria</taxon>
        <taxon>Pseudomonadati</taxon>
        <taxon>Pseudomonadota</taxon>
        <taxon>Gammaproteobacteria</taxon>
        <taxon>Legionellales</taxon>
        <taxon>Coxiellaceae</taxon>
        <taxon>Coxiella</taxon>
    </lineage>
</organism>
<evidence type="ECO:0000313" key="3">
    <source>
        <dbReference type="EMBL" id="AKQ33543.1"/>
    </source>
</evidence>
<accession>A0ABM5UUA1</accession>
<dbReference type="Pfam" id="PF03966">
    <property type="entry name" value="Trm112p"/>
    <property type="match status" value="1"/>
</dbReference>
<dbReference type="EMBL" id="CP011126">
    <property type="protein sequence ID" value="AKQ33543.1"/>
    <property type="molecule type" value="Genomic_DNA"/>
</dbReference>
<proteinExistence type="inferred from homology"/>
<dbReference type="Proteomes" id="UP000063965">
    <property type="component" value="Chromosome"/>
</dbReference>
<evidence type="ECO:0000313" key="2">
    <source>
        <dbReference type="EMBL" id="AKQ33456.1"/>
    </source>
</evidence>
<protein>
    <recommendedName>
        <fullName evidence="1">UPF0434 protein CleRT_05600</fullName>
    </recommendedName>
</protein>